<keyword evidence="1" id="KW-0732">Signal</keyword>
<proteinExistence type="predicted"/>
<evidence type="ECO:0000313" key="3">
    <source>
        <dbReference type="EMBL" id="SAL87110.1"/>
    </source>
</evidence>
<keyword evidence="4" id="KW-1185">Reference proteome</keyword>
<dbReference type="PANTHER" id="PTHR43283">
    <property type="entry name" value="BETA-LACTAMASE-RELATED"/>
    <property type="match status" value="1"/>
</dbReference>
<feature type="chain" id="PRO_5007627904" evidence="1">
    <location>
        <begin position="27"/>
        <end position="477"/>
    </location>
</feature>
<evidence type="ECO:0000259" key="2">
    <source>
        <dbReference type="Pfam" id="PF00144"/>
    </source>
</evidence>
<dbReference type="Pfam" id="PF00144">
    <property type="entry name" value="Beta-lactamase"/>
    <property type="match status" value="1"/>
</dbReference>
<dbReference type="EMBL" id="FCOM02000084">
    <property type="protein sequence ID" value="SAL87110.1"/>
    <property type="molecule type" value="Genomic_DNA"/>
</dbReference>
<name>A0A158L2P2_9BURK</name>
<comment type="caution">
    <text evidence="3">The sequence shown here is derived from an EMBL/GenBank/DDBJ whole genome shotgun (WGS) entry which is preliminary data.</text>
</comment>
<accession>A0A158L2P2</accession>
<sequence length="477" mass="51700">MKRTIKPRAVLLWALGVLSIAGLAFAAQTLTRIAPIGTGYAAKILCTGVFVSGRSAGEVIREDIRAGVHPLLHLISPTIDVKARRARATFLGMAAREAWFRPGLGCTLQIGDHDGPVALPDLRPLDKPNPPAPLAKTTDEPNRNTLQAAIDSAFDEPDASRPRRTRAVVVLYDGKVIAERYAPGFSAQTPLIGWSMSKTVVAALVGVLVGQGKLSLDATRLLPEWSANDDPRSRISLDELLRMTSGLQFNEDYDDPLSDVAVMLFAKADQSAFAAGKPLVSTPGARWNYSSGTTEILARVMRRALGGTEQDYLAFPSRALFEPLGMRTAVFEPDASGVLVGASFVCASAIDWARFGQLLLQDGIWEGKRVLPAGWVRYMRTVTTQSPRRDYGAQVWVKVPEPFNSRASPPPALPPDAFHLVGHEGQFVSVVPGRKLVVVRLGLSRPEEAWDHETFLARLIEAIALDASIHPLPAQTQ</sequence>
<dbReference type="InterPro" id="IPR012338">
    <property type="entry name" value="Beta-lactam/transpept-like"/>
</dbReference>
<dbReference type="Proteomes" id="UP000055019">
    <property type="component" value="Unassembled WGS sequence"/>
</dbReference>
<evidence type="ECO:0000313" key="4">
    <source>
        <dbReference type="Proteomes" id="UP000055019"/>
    </source>
</evidence>
<feature type="signal peptide" evidence="1">
    <location>
        <begin position="1"/>
        <end position="26"/>
    </location>
</feature>
<dbReference type="InterPro" id="IPR001466">
    <property type="entry name" value="Beta-lactam-related"/>
</dbReference>
<dbReference type="AlphaFoldDB" id="A0A158L2P2"/>
<protein>
    <submittedName>
        <fullName evidence="3">Beta-lactamase</fullName>
    </submittedName>
</protein>
<dbReference type="RefSeq" id="WP_061152083.1">
    <property type="nucleotide sequence ID" value="NZ_FCOM02000084.1"/>
</dbReference>
<dbReference type="InterPro" id="IPR050789">
    <property type="entry name" value="Diverse_Enzym_Activities"/>
</dbReference>
<dbReference type="PANTHER" id="PTHR43283:SF7">
    <property type="entry name" value="BETA-LACTAMASE-RELATED DOMAIN-CONTAINING PROTEIN"/>
    <property type="match status" value="1"/>
</dbReference>
<dbReference type="OrthoDB" id="8582986at2"/>
<reference evidence="3" key="1">
    <citation type="submission" date="2016-01" db="EMBL/GenBank/DDBJ databases">
        <authorList>
            <person name="Peeters C."/>
        </authorList>
    </citation>
    <scope>NUCLEOTIDE SEQUENCE [LARGE SCALE GENOMIC DNA]</scope>
    <source>
        <strain evidence="3">LMG 29317</strain>
    </source>
</reference>
<dbReference type="SUPFAM" id="SSF56601">
    <property type="entry name" value="beta-lactamase/transpeptidase-like"/>
    <property type="match status" value="1"/>
</dbReference>
<dbReference type="Gene3D" id="3.40.710.10">
    <property type="entry name" value="DD-peptidase/beta-lactamase superfamily"/>
    <property type="match status" value="1"/>
</dbReference>
<gene>
    <name evidence="3" type="ORF">AWB74_07976</name>
</gene>
<organism evidence="3 4">
    <name type="scientific">Caballeronia arvi</name>
    <dbReference type="NCBI Taxonomy" id="1777135"/>
    <lineage>
        <taxon>Bacteria</taxon>
        <taxon>Pseudomonadati</taxon>
        <taxon>Pseudomonadota</taxon>
        <taxon>Betaproteobacteria</taxon>
        <taxon>Burkholderiales</taxon>
        <taxon>Burkholderiaceae</taxon>
        <taxon>Caballeronia</taxon>
    </lineage>
</organism>
<evidence type="ECO:0000256" key="1">
    <source>
        <dbReference type="SAM" id="SignalP"/>
    </source>
</evidence>
<feature type="domain" description="Beta-lactamase-related" evidence="2">
    <location>
        <begin position="151"/>
        <end position="441"/>
    </location>
</feature>